<protein>
    <submittedName>
        <fullName evidence="1">Uncharacterized protein</fullName>
    </submittedName>
</protein>
<dbReference type="AlphaFoldDB" id="A0A0E9R2E7"/>
<proteinExistence type="predicted"/>
<reference evidence="1" key="1">
    <citation type="submission" date="2014-11" db="EMBL/GenBank/DDBJ databases">
        <authorList>
            <person name="Amaro Gonzalez C."/>
        </authorList>
    </citation>
    <scope>NUCLEOTIDE SEQUENCE</scope>
</reference>
<dbReference type="EMBL" id="GBXM01085303">
    <property type="protein sequence ID" value="JAH23274.1"/>
    <property type="molecule type" value="Transcribed_RNA"/>
</dbReference>
<organism evidence="1">
    <name type="scientific">Anguilla anguilla</name>
    <name type="common">European freshwater eel</name>
    <name type="synonym">Muraena anguilla</name>
    <dbReference type="NCBI Taxonomy" id="7936"/>
    <lineage>
        <taxon>Eukaryota</taxon>
        <taxon>Metazoa</taxon>
        <taxon>Chordata</taxon>
        <taxon>Craniata</taxon>
        <taxon>Vertebrata</taxon>
        <taxon>Euteleostomi</taxon>
        <taxon>Actinopterygii</taxon>
        <taxon>Neopterygii</taxon>
        <taxon>Teleostei</taxon>
        <taxon>Anguilliformes</taxon>
        <taxon>Anguillidae</taxon>
        <taxon>Anguilla</taxon>
    </lineage>
</organism>
<reference evidence="1" key="2">
    <citation type="journal article" date="2015" name="Fish Shellfish Immunol.">
        <title>Early steps in the European eel (Anguilla anguilla)-Vibrio vulnificus interaction in the gills: Role of the RtxA13 toxin.</title>
        <authorList>
            <person name="Callol A."/>
            <person name="Pajuelo D."/>
            <person name="Ebbesson L."/>
            <person name="Teles M."/>
            <person name="MacKenzie S."/>
            <person name="Amaro C."/>
        </authorList>
    </citation>
    <scope>NUCLEOTIDE SEQUENCE</scope>
</reference>
<evidence type="ECO:0000313" key="1">
    <source>
        <dbReference type="EMBL" id="JAH23274.1"/>
    </source>
</evidence>
<sequence>MDSLNASCSICLFKDESRLSKILCLYKLHFVWYFGLN</sequence>
<name>A0A0E9R2E7_ANGAN</name>
<accession>A0A0E9R2E7</accession>